<dbReference type="PANTHER" id="PTHR43133:SF25">
    <property type="entry name" value="RNA POLYMERASE SIGMA FACTOR RFAY-RELATED"/>
    <property type="match status" value="1"/>
</dbReference>
<dbReference type="OrthoDB" id="9797134at2"/>
<dbReference type="STRING" id="54.SAMN02745121_02503"/>
<dbReference type="AlphaFoldDB" id="A0A1I1WXJ9"/>
<gene>
    <name evidence="6" type="ORF">SAMN02745121_02503</name>
</gene>
<feature type="domain" description="HTH luxR-type" evidence="5">
    <location>
        <begin position="140"/>
        <end position="167"/>
    </location>
</feature>
<keyword evidence="3" id="KW-0731">Sigma factor</keyword>
<keyword evidence="4" id="KW-0804">Transcription</keyword>
<dbReference type="RefSeq" id="WP_096329107.1">
    <property type="nucleotide sequence ID" value="NZ_FOMX01000007.1"/>
</dbReference>
<dbReference type="InterPro" id="IPR007627">
    <property type="entry name" value="RNA_pol_sigma70_r2"/>
</dbReference>
<dbReference type="Gene3D" id="1.10.10.10">
    <property type="entry name" value="Winged helix-like DNA-binding domain superfamily/Winged helix DNA-binding domain"/>
    <property type="match status" value="1"/>
</dbReference>
<evidence type="ECO:0000313" key="6">
    <source>
        <dbReference type="EMBL" id="SFD98183.1"/>
    </source>
</evidence>
<dbReference type="Pfam" id="PF04542">
    <property type="entry name" value="Sigma70_r2"/>
    <property type="match status" value="1"/>
</dbReference>
<dbReference type="InterPro" id="IPR039425">
    <property type="entry name" value="RNA_pol_sigma-70-like"/>
</dbReference>
<dbReference type="GO" id="GO:0016987">
    <property type="term" value="F:sigma factor activity"/>
    <property type="evidence" value="ECO:0007669"/>
    <property type="project" value="UniProtKB-KW"/>
</dbReference>
<keyword evidence="2" id="KW-0805">Transcription regulation</keyword>
<keyword evidence="7" id="KW-1185">Reference proteome</keyword>
<dbReference type="NCBIfam" id="TIGR02937">
    <property type="entry name" value="sigma70-ECF"/>
    <property type="match status" value="1"/>
</dbReference>
<dbReference type="InterPro" id="IPR036388">
    <property type="entry name" value="WH-like_DNA-bd_sf"/>
</dbReference>
<dbReference type="SUPFAM" id="SSF88946">
    <property type="entry name" value="Sigma2 domain of RNA polymerase sigma factors"/>
    <property type="match status" value="1"/>
</dbReference>
<dbReference type="Proteomes" id="UP000199400">
    <property type="component" value="Unassembled WGS sequence"/>
</dbReference>
<accession>A0A1I1WXJ9</accession>
<dbReference type="EMBL" id="FOMX01000007">
    <property type="protein sequence ID" value="SFD98183.1"/>
    <property type="molecule type" value="Genomic_DNA"/>
</dbReference>
<dbReference type="InterPro" id="IPR013324">
    <property type="entry name" value="RNA_pol_sigma_r3/r4-like"/>
</dbReference>
<dbReference type="Pfam" id="PF08281">
    <property type="entry name" value="Sigma70_r4_2"/>
    <property type="match status" value="1"/>
</dbReference>
<dbReference type="PANTHER" id="PTHR43133">
    <property type="entry name" value="RNA POLYMERASE ECF-TYPE SIGMA FACTO"/>
    <property type="match status" value="1"/>
</dbReference>
<dbReference type="GO" id="GO:0003677">
    <property type="term" value="F:DNA binding"/>
    <property type="evidence" value="ECO:0007669"/>
    <property type="project" value="InterPro"/>
</dbReference>
<dbReference type="SUPFAM" id="SSF88659">
    <property type="entry name" value="Sigma3 and sigma4 domains of RNA polymerase sigma factors"/>
    <property type="match status" value="1"/>
</dbReference>
<sequence>MAPPQVIDPPIDAAADFHRSLREHEHALRDLALRLCRNPADAGDLLQDTFERALQRRAQYQPGTNLRAWLCTILHHLFLDRCRARVRGPEHASLDEVALPAPEPAAEPAWAALTRDDVVAAVERLEPDFRRVYQLHSLEGVPYQEIAARLGIPKATVGTRLARARRKLRDLLLPARAADESHP</sequence>
<dbReference type="InterPro" id="IPR014284">
    <property type="entry name" value="RNA_pol_sigma-70_dom"/>
</dbReference>
<evidence type="ECO:0000256" key="4">
    <source>
        <dbReference type="ARBA" id="ARBA00023163"/>
    </source>
</evidence>
<dbReference type="Gene3D" id="1.10.1740.10">
    <property type="match status" value="1"/>
</dbReference>
<proteinExistence type="inferred from homology"/>
<dbReference type="GO" id="GO:0006352">
    <property type="term" value="P:DNA-templated transcription initiation"/>
    <property type="evidence" value="ECO:0007669"/>
    <property type="project" value="InterPro"/>
</dbReference>
<evidence type="ECO:0000256" key="3">
    <source>
        <dbReference type="ARBA" id="ARBA00023082"/>
    </source>
</evidence>
<protein>
    <submittedName>
        <fullName evidence="6">RNA polymerase sigma-70 factor, ECF subfamily</fullName>
    </submittedName>
</protein>
<name>A0A1I1WXJ9_9BACT</name>
<dbReference type="InterPro" id="IPR000792">
    <property type="entry name" value="Tscrpt_reg_LuxR_C"/>
</dbReference>
<organism evidence="6 7">
    <name type="scientific">Nannocystis exedens</name>
    <dbReference type="NCBI Taxonomy" id="54"/>
    <lineage>
        <taxon>Bacteria</taxon>
        <taxon>Pseudomonadati</taxon>
        <taxon>Myxococcota</taxon>
        <taxon>Polyangia</taxon>
        <taxon>Nannocystales</taxon>
        <taxon>Nannocystaceae</taxon>
        <taxon>Nannocystis</taxon>
    </lineage>
</organism>
<evidence type="ECO:0000313" key="7">
    <source>
        <dbReference type="Proteomes" id="UP000199400"/>
    </source>
</evidence>
<dbReference type="InterPro" id="IPR013325">
    <property type="entry name" value="RNA_pol_sigma_r2"/>
</dbReference>
<dbReference type="PROSITE" id="PS00622">
    <property type="entry name" value="HTH_LUXR_1"/>
    <property type="match status" value="1"/>
</dbReference>
<evidence type="ECO:0000256" key="1">
    <source>
        <dbReference type="ARBA" id="ARBA00010641"/>
    </source>
</evidence>
<evidence type="ECO:0000259" key="5">
    <source>
        <dbReference type="PROSITE" id="PS00622"/>
    </source>
</evidence>
<dbReference type="InterPro" id="IPR013249">
    <property type="entry name" value="RNA_pol_sigma70_r4_t2"/>
</dbReference>
<evidence type="ECO:0000256" key="2">
    <source>
        <dbReference type="ARBA" id="ARBA00023015"/>
    </source>
</evidence>
<reference evidence="7" key="1">
    <citation type="submission" date="2016-10" db="EMBL/GenBank/DDBJ databases">
        <authorList>
            <person name="Varghese N."/>
            <person name="Submissions S."/>
        </authorList>
    </citation>
    <scope>NUCLEOTIDE SEQUENCE [LARGE SCALE GENOMIC DNA]</scope>
    <source>
        <strain evidence="7">ATCC 25963</strain>
    </source>
</reference>
<comment type="similarity">
    <text evidence="1">Belongs to the sigma-70 factor family. ECF subfamily.</text>
</comment>